<organism evidence="1 2">
    <name type="scientific">Lyngbya aestuarii BL J</name>
    <dbReference type="NCBI Taxonomy" id="1348334"/>
    <lineage>
        <taxon>Bacteria</taxon>
        <taxon>Bacillati</taxon>
        <taxon>Cyanobacteriota</taxon>
        <taxon>Cyanophyceae</taxon>
        <taxon>Oscillatoriophycideae</taxon>
        <taxon>Oscillatoriales</taxon>
        <taxon>Microcoleaceae</taxon>
        <taxon>Lyngbya</taxon>
    </lineage>
</organism>
<comment type="caution">
    <text evidence="1">The sequence shown here is derived from an EMBL/GenBank/DDBJ whole genome shotgun (WGS) entry which is preliminary data.</text>
</comment>
<dbReference type="EMBL" id="AUZM01000038">
    <property type="protein sequence ID" value="ERT06348.1"/>
    <property type="molecule type" value="Genomic_DNA"/>
</dbReference>
<evidence type="ECO:0000313" key="2">
    <source>
        <dbReference type="Proteomes" id="UP000017127"/>
    </source>
</evidence>
<keyword evidence="2" id="KW-1185">Reference proteome</keyword>
<proteinExistence type="predicted"/>
<gene>
    <name evidence="1" type="ORF">M595_3694</name>
</gene>
<dbReference type="GO" id="GO:0051213">
    <property type="term" value="F:dioxygenase activity"/>
    <property type="evidence" value="ECO:0007669"/>
    <property type="project" value="UniProtKB-KW"/>
</dbReference>
<keyword evidence="1" id="KW-0560">Oxidoreductase</keyword>
<dbReference type="CDD" id="cd10548">
    <property type="entry name" value="cupin_CDO"/>
    <property type="match status" value="1"/>
</dbReference>
<dbReference type="Proteomes" id="UP000017127">
    <property type="component" value="Unassembled WGS sequence"/>
</dbReference>
<dbReference type="SUPFAM" id="SSF51182">
    <property type="entry name" value="RmlC-like cupins"/>
    <property type="match status" value="1"/>
</dbReference>
<name>U7QEK6_9CYAN</name>
<dbReference type="OrthoDB" id="7059163at2"/>
<accession>U7QEK6</accession>
<dbReference type="PATRIC" id="fig|1348334.3.peg.3573"/>
<evidence type="ECO:0000313" key="1">
    <source>
        <dbReference type="EMBL" id="ERT06348.1"/>
    </source>
</evidence>
<protein>
    <submittedName>
        <fullName evidence="1">Cysteine dioxygenase type I family protein</fullName>
    </submittedName>
</protein>
<reference evidence="1 2" key="1">
    <citation type="journal article" date="2013" name="Front. Microbiol.">
        <title>Comparative genomic analyses of the cyanobacterium, Lyngbya aestuarii BL J, a powerful hydrogen producer.</title>
        <authorList>
            <person name="Kothari A."/>
            <person name="Vaughn M."/>
            <person name="Garcia-Pichel F."/>
        </authorList>
    </citation>
    <scope>NUCLEOTIDE SEQUENCE [LARGE SCALE GENOMIC DNA]</scope>
    <source>
        <strain evidence="1 2">BL J</strain>
    </source>
</reference>
<sequence length="207" mass="23683">MNNRDWLVGEDGNCNRCKSAREWDLLKSEYRLHRFLTEIEDVLNEGFEKGLTEVDFLPDLRRLVRQLITNSYWLRTQVPEPCTKTGTSIIMLYDELGFPLTVQTETVLPGRGSPIHNHGTWGIVAVLKGQQKNVFWQRQPSADFPGNIEKVGEQILTEGEIISFTSDAIHHIEAVGEEPSLTFNLYGETNASKRFQFDVESRLAKPF</sequence>
<dbReference type="RefSeq" id="WP_023067451.1">
    <property type="nucleotide sequence ID" value="NZ_AUZM01000038.1"/>
</dbReference>
<dbReference type="InterPro" id="IPR014710">
    <property type="entry name" value="RmlC-like_jellyroll"/>
</dbReference>
<keyword evidence="1" id="KW-0223">Dioxygenase</keyword>
<dbReference type="Gene3D" id="2.60.120.10">
    <property type="entry name" value="Jelly Rolls"/>
    <property type="match status" value="1"/>
</dbReference>
<dbReference type="InterPro" id="IPR011051">
    <property type="entry name" value="RmlC_Cupin_sf"/>
</dbReference>
<dbReference type="AlphaFoldDB" id="U7QEK6"/>